<dbReference type="EMBL" id="JACIEM010000001">
    <property type="protein sequence ID" value="MBB4002143.1"/>
    <property type="molecule type" value="Genomic_DNA"/>
</dbReference>
<dbReference type="Proteomes" id="UP000588647">
    <property type="component" value="Unassembled WGS sequence"/>
</dbReference>
<gene>
    <name evidence="1" type="ORF">GGR03_001190</name>
</gene>
<reference evidence="1 2" key="1">
    <citation type="submission" date="2020-08" db="EMBL/GenBank/DDBJ databases">
        <title>Genomic Encyclopedia of Type Strains, Phase IV (KMG-IV): sequencing the most valuable type-strain genomes for metagenomic binning, comparative biology and taxonomic classification.</title>
        <authorList>
            <person name="Goeker M."/>
        </authorList>
    </citation>
    <scope>NUCLEOTIDE SEQUENCE [LARGE SCALE GENOMIC DNA]</scope>
    <source>
        <strain evidence="1 2">DSM 103570</strain>
    </source>
</reference>
<name>A0A7W6HBZ1_9HYPH</name>
<evidence type="ECO:0000313" key="1">
    <source>
        <dbReference type="EMBL" id="MBB4002143.1"/>
    </source>
</evidence>
<accession>A0A7W6HBZ1</accession>
<dbReference type="AlphaFoldDB" id="A0A7W6HBZ1"/>
<sequence length="98" mass="10921">MRPIDPVGLRKPKVPGHVAYRRRKRGEEATLRAAGRVTIYELDRQSIDTLLAAHPELEESLAGLLPRGELIADATTSFQDRSVTPSAFVRKIRSVMRG</sequence>
<proteinExistence type="predicted"/>
<dbReference type="RefSeq" id="WP_183206628.1">
    <property type="nucleotide sequence ID" value="NZ_JAAAMM010000001.1"/>
</dbReference>
<comment type="caution">
    <text evidence="1">The sequence shown here is derived from an EMBL/GenBank/DDBJ whole genome shotgun (WGS) entry which is preliminary data.</text>
</comment>
<keyword evidence="2" id="KW-1185">Reference proteome</keyword>
<evidence type="ECO:0000313" key="2">
    <source>
        <dbReference type="Proteomes" id="UP000588647"/>
    </source>
</evidence>
<protein>
    <submittedName>
        <fullName evidence="1">CRP-like cAMP-binding protein</fullName>
    </submittedName>
</protein>
<organism evidence="1 2">
    <name type="scientific">Aurantimonas endophytica</name>
    <dbReference type="NCBI Taxonomy" id="1522175"/>
    <lineage>
        <taxon>Bacteria</taxon>
        <taxon>Pseudomonadati</taxon>
        <taxon>Pseudomonadota</taxon>
        <taxon>Alphaproteobacteria</taxon>
        <taxon>Hyphomicrobiales</taxon>
        <taxon>Aurantimonadaceae</taxon>
        <taxon>Aurantimonas</taxon>
    </lineage>
</organism>